<reference evidence="2" key="1">
    <citation type="journal article" date="2014" name="Front. Microbiol.">
        <title>High frequency of phylogenetically diverse reductive dehalogenase-homologous genes in deep subseafloor sedimentary metagenomes.</title>
        <authorList>
            <person name="Kawai M."/>
            <person name="Futagami T."/>
            <person name="Toyoda A."/>
            <person name="Takaki Y."/>
            <person name="Nishi S."/>
            <person name="Hori S."/>
            <person name="Arai W."/>
            <person name="Tsubouchi T."/>
            <person name="Morono Y."/>
            <person name="Uchiyama I."/>
            <person name="Ito T."/>
            <person name="Fujiyama A."/>
            <person name="Inagaki F."/>
            <person name="Takami H."/>
        </authorList>
    </citation>
    <scope>NUCLEOTIDE SEQUENCE</scope>
    <source>
        <strain evidence="2">Expedition CK06-06</strain>
    </source>
</reference>
<feature type="transmembrane region" description="Helical" evidence="1">
    <location>
        <begin position="112"/>
        <end position="136"/>
    </location>
</feature>
<protein>
    <submittedName>
        <fullName evidence="2">Uncharacterized protein</fullName>
    </submittedName>
</protein>
<keyword evidence="1" id="KW-0812">Transmembrane</keyword>
<proteinExistence type="predicted"/>
<comment type="caution">
    <text evidence="2">The sequence shown here is derived from an EMBL/GenBank/DDBJ whole genome shotgun (WGS) entry which is preliminary data.</text>
</comment>
<accession>X1UD04</accession>
<name>X1UD04_9ZZZZ</name>
<dbReference type="AlphaFoldDB" id="X1UD04"/>
<organism evidence="2">
    <name type="scientific">marine sediment metagenome</name>
    <dbReference type="NCBI Taxonomy" id="412755"/>
    <lineage>
        <taxon>unclassified sequences</taxon>
        <taxon>metagenomes</taxon>
        <taxon>ecological metagenomes</taxon>
    </lineage>
</organism>
<feature type="transmembrane region" description="Helical" evidence="1">
    <location>
        <begin position="142"/>
        <end position="165"/>
    </location>
</feature>
<evidence type="ECO:0000313" key="2">
    <source>
        <dbReference type="EMBL" id="GAI97755.1"/>
    </source>
</evidence>
<sequence>MVSAFYTVLWAVDPPFVFLKLGGTGFLEANDIVVATFFPIFIMLFVLRPYRRLLANLCGALRGFSEEARALKSSPITESKGAIIGLVFLGKNKLVNPLDSDRMLGLEPYRDYIYQVFALAWIFLLPNLIFFGLHYAIWKNPFFLWVFSALAFTNLVVFIYSYVVAASCCNEMKQSQRQINELMSTLMGASVESGESPPALLSARTYILHDVRITITDWKRVGTLTVKIAIPVLAAFAQSWKAGADAIIGILRVVVGD</sequence>
<keyword evidence="1" id="KW-0472">Membrane</keyword>
<gene>
    <name evidence="2" type="ORF">S12H4_37249</name>
</gene>
<dbReference type="EMBL" id="BARW01022290">
    <property type="protein sequence ID" value="GAI97755.1"/>
    <property type="molecule type" value="Genomic_DNA"/>
</dbReference>
<keyword evidence="1" id="KW-1133">Transmembrane helix</keyword>
<feature type="transmembrane region" description="Helical" evidence="1">
    <location>
        <begin position="29"/>
        <end position="47"/>
    </location>
</feature>
<evidence type="ECO:0000256" key="1">
    <source>
        <dbReference type="SAM" id="Phobius"/>
    </source>
</evidence>